<keyword evidence="3" id="KW-0520">NAD</keyword>
<evidence type="ECO:0000313" key="8">
    <source>
        <dbReference type="EMBL" id="AOR36527.1"/>
    </source>
</evidence>
<keyword evidence="9" id="KW-1185">Reference proteome</keyword>
<evidence type="ECO:0000256" key="6">
    <source>
        <dbReference type="RuleBase" id="RU003345"/>
    </source>
</evidence>
<dbReference type="InterPro" id="IPR015590">
    <property type="entry name" value="Aldehyde_DH_dom"/>
</dbReference>
<dbReference type="PROSITE" id="PS00070">
    <property type="entry name" value="ALDEHYDE_DEHYDR_CYS"/>
    <property type="match status" value="1"/>
</dbReference>
<evidence type="ECO:0000256" key="3">
    <source>
        <dbReference type="ARBA" id="ARBA00023027"/>
    </source>
</evidence>
<evidence type="ECO:0000256" key="2">
    <source>
        <dbReference type="ARBA" id="ARBA00023002"/>
    </source>
</evidence>
<sequence length="489" mass="52435">MADLYVDGEWRAAVAGGHREIRCPADGTLVATVSEATRPDTEAAIAAARRAFDAGPWPRTPERERGALLLRTAGILERDAKDIARAESLDTGKRLVESEYDIADVVSCFRYYGGIAGTSAGRVVDTGREDALSRVTYEPVGVCGLITPWNYPLLQASWKVAPALLAGNTVVLKPSELTPSTSILLMKALQEAGLPAGAANLVLGAGAEAGAPLAEHPAVDMVSFTGGLQTGRHIMATAAATVKKVALELGGKNPNVVFADADFETAVDFALTAVFLHSGQVCSAGARLIVEDSIHDAFVDEVVRRARRIRLGGPFDPEAETGALISAQHREKVEAYVAAGLAEGAVLRCGGARPDDPALADGFYYPPTVLDECRQDMRVVHEESFGPVLTVERFHDEDDAVRIANDTEYGLAGAVWTEDAGKAQRVARGLRHGTVWINDYHPYVPQAEWGGFGLSGVGRELGPTGLDEYREPKHVWQNIQPRPQHWFRG</sequence>
<dbReference type="Proteomes" id="UP000094960">
    <property type="component" value="Chromosome"/>
</dbReference>
<dbReference type="InterPro" id="IPR029510">
    <property type="entry name" value="Ald_DH_CS_GLU"/>
</dbReference>
<gene>
    <name evidence="8" type="ORF">BFF78_40610</name>
</gene>
<evidence type="ECO:0000313" key="9">
    <source>
        <dbReference type="Proteomes" id="UP000094960"/>
    </source>
</evidence>
<comment type="similarity">
    <text evidence="1 6">Belongs to the aldehyde dehydrogenase family.</text>
</comment>
<evidence type="ECO:0000256" key="4">
    <source>
        <dbReference type="ARBA" id="ARBA00037921"/>
    </source>
</evidence>
<dbReference type="PANTHER" id="PTHR43860">
    <property type="entry name" value="BETAINE ALDEHYDE DEHYDROGENASE"/>
    <property type="match status" value="1"/>
</dbReference>
<dbReference type="Pfam" id="PF00171">
    <property type="entry name" value="Aldedh"/>
    <property type="match status" value="1"/>
</dbReference>
<dbReference type="KEGG" id="spun:BFF78_40610"/>
<dbReference type="FunFam" id="3.40.605.10:FF:000007">
    <property type="entry name" value="NAD/NADP-dependent betaine aldehyde dehydrogenase"/>
    <property type="match status" value="1"/>
</dbReference>
<dbReference type="InterPro" id="IPR016163">
    <property type="entry name" value="Ald_DH_C"/>
</dbReference>
<dbReference type="GO" id="GO:0016620">
    <property type="term" value="F:oxidoreductase activity, acting on the aldehyde or oxo group of donors, NAD or NADP as acceptor"/>
    <property type="evidence" value="ECO:0007669"/>
    <property type="project" value="InterPro"/>
</dbReference>
<comment type="pathway">
    <text evidence="4">Amine and polyamine biosynthesis; betaine biosynthesis via choline pathway; betaine from betaine aldehyde: step 1/1.</text>
</comment>
<dbReference type="Gene3D" id="3.40.309.10">
    <property type="entry name" value="Aldehyde Dehydrogenase, Chain A, domain 2"/>
    <property type="match status" value="1"/>
</dbReference>
<accession>A0A1D7YLQ0</accession>
<feature type="active site" evidence="5">
    <location>
        <position position="248"/>
    </location>
</feature>
<organism evidence="8 9">
    <name type="scientific">Streptomyces fodineus</name>
    <dbReference type="NCBI Taxonomy" id="1904616"/>
    <lineage>
        <taxon>Bacteria</taxon>
        <taxon>Bacillati</taxon>
        <taxon>Actinomycetota</taxon>
        <taxon>Actinomycetes</taxon>
        <taxon>Kitasatosporales</taxon>
        <taxon>Streptomycetaceae</taxon>
        <taxon>Streptomyces</taxon>
    </lineage>
</organism>
<dbReference type="PROSITE" id="PS00687">
    <property type="entry name" value="ALDEHYDE_DEHYDR_GLU"/>
    <property type="match status" value="1"/>
</dbReference>
<evidence type="ECO:0000256" key="1">
    <source>
        <dbReference type="ARBA" id="ARBA00009986"/>
    </source>
</evidence>
<dbReference type="EMBL" id="CP017248">
    <property type="protein sequence ID" value="AOR36527.1"/>
    <property type="molecule type" value="Genomic_DNA"/>
</dbReference>
<keyword evidence="2 6" id="KW-0560">Oxidoreductase</keyword>
<dbReference type="FunFam" id="3.40.309.10:FF:000012">
    <property type="entry name" value="Betaine aldehyde dehydrogenase"/>
    <property type="match status" value="1"/>
</dbReference>
<dbReference type="InterPro" id="IPR016162">
    <property type="entry name" value="Ald_DH_N"/>
</dbReference>
<dbReference type="Gene3D" id="3.40.605.10">
    <property type="entry name" value="Aldehyde Dehydrogenase, Chain A, domain 1"/>
    <property type="match status" value="1"/>
</dbReference>
<dbReference type="PANTHER" id="PTHR43860:SF2">
    <property type="entry name" value="BETAINE ALDEHYDE DEHYDROGENASE-RELATED"/>
    <property type="match status" value="1"/>
</dbReference>
<dbReference type="AlphaFoldDB" id="A0A1D7YLQ0"/>
<evidence type="ECO:0000259" key="7">
    <source>
        <dbReference type="Pfam" id="PF00171"/>
    </source>
</evidence>
<feature type="domain" description="Aldehyde dehydrogenase" evidence="7">
    <location>
        <begin position="17"/>
        <end position="475"/>
    </location>
</feature>
<dbReference type="InterPro" id="IPR016161">
    <property type="entry name" value="Ald_DH/histidinol_DH"/>
</dbReference>
<reference evidence="9" key="1">
    <citation type="submission" date="2016-09" db="EMBL/GenBank/DDBJ databases">
        <title>Streptomyces puniciscabiei strain:TW1S1 Genome sequencing and assembly.</title>
        <authorList>
            <person name="Kim M.-K."/>
            <person name="Kim S.B."/>
        </authorList>
    </citation>
    <scope>NUCLEOTIDE SEQUENCE [LARGE SCALE GENOMIC DNA]</scope>
    <source>
        <strain evidence="9">TW1S1</strain>
    </source>
</reference>
<proteinExistence type="inferred from homology"/>
<dbReference type="SUPFAM" id="SSF53720">
    <property type="entry name" value="ALDH-like"/>
    <property type="match status" value="1"/>
</dbReference>
<dbReference type="RefSeq" id="WP_069783037.1">
    <property type="nucleotide sequence ID" value="NZ_CP017248.1"/>
</dbReference>
<protein>
    <submittedName>
        <fullName evidence="8">Betaine-aldehyde dehydrogenase</fullName>
    </submittedName>
</protein>
<evidence type="ECO:0000256" key="5">
    <source>
        <dbReference type="PROSITE-ProRule" id="PRU10007"/>
    </source>
</evidence>
<dbReference type="InterPro" id="IPR016160">
    <property type="entry name" value="Ald_DH_CS_CYS"/>
</dbReference>
<name>A0A1D7YLQ0_9ACTN</name>